<organism evidence="1 2">
    <name type="scientific">Dermacentor silvarum</name>
    <name type="common">Tick</name>
    <dbReference type="NCBI Taxonomy" id="543639"/>
    <lineage>
        <taxon>Eukaryota</taxon>
        <taxon>Metazoa</taxon>
        <taxon>Ecdysozoa</taxon>
        <taxon>Arthropoda</taxon>
        <taxon>Chelicerata</taxon>
        <taxon>Arachnida</taxon>
        <taxon>Acari</taxon>
        <taxon>Parasitiformes</taxon>
        <taxon>Ixodida</taxon>
        <taxon>Ixodoidea</taxon>
        <taxon>Ixodidae</taxon>
        <taxon>Rhipicephalinae</taxon>
        <taxon>Dermacentor</taxon>
    </lineage>
</organism>
<comment type="caution">
    <text evidence="1">The sequence shown here is derived from an EMBL/GenBank/DDBJ whole genome shotgun (WGS) entry which is preliminary data.</text>
</comment>
<proteinExistence type="predicted"/>
<dbReference type="EMBL" id="CM023474">
    <property type="protein sequence ID" value="KAH7949954.1"/>
    <property type="molecule type" value="Genomic_DNA"/>
</dbReference>
<evidence type="ECO:0000313" key="2">
    <source>
        <dbReference type="Proteomes" id="UP000821865"/>
    </source>
</evidence>
<sequence>MSVYNVRSSQTVATAYFSLDAAARACLDPFVPIFLRHHGLTALQAGVVLSVAAILSGLFVPAALWLPRWRRNSWRSVLLASSVVSIVCYLSLLAIPPTTSGGGEWVSPCRVSEPTSSSSARGTHTGSVVSSTGGSIPSIPVGGHVNGQDAQHSGGDNMQGEAKNGSWRPLPAPSPTYEQLPTAVPLVADPAFLLSSRGVTAAEGRLHLRVRRAPNVSQEESDAVAAAMTLEPPGPASPPLAENASKDMMHPLDEVSMLTKDKKGMPLVPADPDCQGDETSSDCPEVTHVAEGDDTDDGLRMSSADPFLDNAELLLLASAVVLGGSTFALAKFVADESYFAFLDEIDATEKSRSHETYAAVVTALVLGAVAILAAQAPCLPLPTWGFQEVYLAAFGTLVFASLPLAAFFPEPHQPLRRQATSGACRGVGTVLKNLEGALIVGGLFFLGVLAGLEQAFFMWHLEETGKKVELGVVLMARAVSNVASLFLLCAGGLPSRLLAWLAFGIVCVAARCACYVQSGWELAAVAQLLSPPSTVLVWIACERWARRSSTRVSTERGLLVVMRCCHYGLGFCVGALSGGGVAAWLGVRTTLGAGAVVGIVGGLAMLAASRFVSARPPSYDRLLWDPTSANSDSESEEEPKMAGDAGVPIAVSPVAS</sequence>
<evidence type="ECO:0000313" key="1">
    <source>
        <dbReference type="EMBL" id="KAH7949954.1"/>
    </source>
</evidence>
<dbReference type="Proteomes" id="UP000821865">
    <property type="component" value="Chromosome 5"/>
</dbReference>
<name>A0ACB8CS80_DERSI</name>
<accession>A0ACB8CS80</accession>
<gene>
    <name evidence="1" type="ORF">HPB49_017720</name>
</gene>
<keyword evidence="2" id="KW-1185">Reference proteome</keyword>
<protein>
    <submittedName>
        <fullName evidence="1">Uncharacterized protein</fullName>
    </submittedName>
</protein>
<reference evidence="1" key="1">
    <citation type="submission" date="2020-05" db="EMBL/GenBank/DDBJ databases">
        <title>Large-scale comparative analyses of tick genomes elucidate their genetic diversity and vector capacities.</title>
        <authorList>
            <person name="Jia N."/>
            <person name="Wang J."/>
            <person name="Shi W."/>
            <person name="Du L."/>
            <person name="Sun Y."/>
            <person name="Zhan W."/>
            <person name="Jiang J."/>
            <person name="Wang Q."/>
            <person name="Zhang B."/>
            <person name="Ji P."/>
            <person name="Sakyi L.B."/>
            <person name="Cui X."/>
            <person name="Yuan T."/>
            <person name="Jiang B."/>
            <person name="Yang W."/>
            <person name="Lam T.T.-Y."/>
            <person name="Chang Q."/>
            <person name="Ding S."/>
            <person name="Wang X."/>
            <person name="Zhu J."/>
            <person name="Ruan X."/>
            <person name="Zhao L."/>
            <person name="Wei J."/>
            <person name="Que T."/>
            <person name="Du C."/>
            <person name="Cheng J."/>
            <person name="Dai P."/>
            <person name="Han X."/>
            <person name="Huang E."/>
            <person name="Gao Y."/>
            <person name="Liu J."/>
            <person name="Shao H."/>
            <person name="Ye R."/>
            <person name="Li L."/>
            <person name="Wei W."/>
            <person name="Wang X."/>
            <person name="Wang C."/>
            <person name="Yang T."/>
            <person name="Huo Q."/>
            <person name="Li W."/>
            <person name="Guo W."/>
            <person name="Chen H."/>
            <person name="Zhou L."/>
            <person name="Ni X."/>
            <person name="Tian J."/>
            <person name="Zhou Y."/>
            <person name="Sheng Y."/>
            <person name="Liu T."/>
            <person name="Pan Y."/>
            <person name="Xia L."/>
            <person name="Li J."/>
            <person name="Zhao F."/>
            <person name="Cao W."/>
        </authorList>
    </citation>
    <scope>NUCLEOTIDE SEQUENCE</scope>
    <source>
        <strain evidence="1">Dsil-2018</strain>
    </source>
</reference>